<dbReference type="InterPro" id="IPR001789">
    <property type="entry name" value="Sig_transdc_resp-reg_receiver"/>
</dbReference>
<dbReference type="RefSeq" id="WP_087147278.1">
    <property type="nucleotide sequence ID" value="NZ_FUKJ01000236.1"/>
</dbReference>
<dbReference type="SMART" id="SM00448">
    <property type="entry name" value="REC"/>
    <property type="match status" value="1"/>
</dbReference>
<dbReference type="PROSITE" id="PS50110">
    <property type="entry name" value="RESPONSE_REGULATORY"/>
    <property type="match status" value="1"/>
</dbReference>
<sequence>MAHRYKLLVIDDEQPILDEIKNYFEKRDFAVETALSGEEGLEKLRKQPFDVALIDLCMPQMSGLEVIQKINEELIPVSIAIITGHGGEKEAVAALNMGGIVHAWFTKGDYDMADLYQRVKELAQIIPEAKLDEFFSLFESTE</sequence>
<dbReference type="Pfam" id="PF00072">
    <property type="entry name" value="Response_reg"/>
    <property type="match status" value="1"/>
</dbReference>
<dbReference type="InterPro" id="IPR011006">
    <property type="entry name" value="CheY-like_superfamily"/>
</dbReference>
<feature type="modified residue" description="4-aspartylphosphate" evidence="2">
    <location>
        <position position="55"/>
    </location>
</feature>
<protein>
    <submittedName>
        <fullName evidence="4">Putative Two-component response regulator</fullName>
    </submittedName>
</protein>
<evidence type="ECO:0000256" key="2">
    <source>
        <dbReference type="PROSITE-ProRule" id="PRU00169"/>
    </source>
</evidence>
<evidence type="ECO:0000256" key="1">
    <source>
        <dbReference type="ARBA" id="ARBA00022553"/>
    </source>
</evidence>
<evidence type="ECO:0000313" key="4">
    <source>
        <dbReference type="EMBL" id="SJM93160.1"/>
    </source>
</evidence>
<accession>A0A1R4HBB3</accession>
<keyword evidence="1 2" id="KW-0597">Phosphoprotein</keyword>
<gene>
    <name evidence="4" type="ORF">CRENPOLYSF2_3100010</name>
</gene>
<dbReference type="PANTHER" id="PTHR44591:SF3">
    <property type="entry name" value="RESPONSE REGULATORY DOMAIN-CONTAINING PROTEIN"/>
    <property type="match status" value="1"/>
</dbReference>
<dbReference type="Proteomes" id="UP000195442">
    <property type="component" value="Unassembled WGS sequence"/>
</dbReference>
<evidence type="ECO:0000259" key="3">
    <source>
        <dbReference type="PROSITE" id="PS50110"/>
    </source>
</evidence>
<keyword evidence="5" id="KW-1185">Reference proteome</keyword>
<dbReference type="InterPro" id="IPR050595">
    <property type="entry name" value="Bact_response_regulator"/>
</dbReference>
<dbReference type="GO" id="GO:0000160">
    <property type="term" value="P:phosphorelay signal transduction system"/>
    <property type="evidence" value="ECO:0007669"/>
    <property type="project" value="InterPro"/>
</dbReference>
<dbReference type="AlphaFoldDB" id="A0A1R4HBB3"/>
<dbReference type="PANTHER" id="PTHR44591">
    <property type="entry name" value="STRESS RESPONSE REGULATOR PROTEIN 1"/>
    <property type="match status" value="1"/>
</dbReference>
<organism evidence="4 5">
    <name type="scientific">Crenothrix polyspora</name>
    <dbReference type="NCBI Taxonomy" id="360316"/>
    <lineage>
        <taxon>Bacteria</taxon>
        <taxon>Pseudomonadati</taxon>
        <taxon>Pseudomonadota</taxon>
        <taxon>Gammaproteobacteria</taxon>
        <taxon>Methylococcales</taxon>
        <taxon>Crenotrichaceae</taxon>
        <taxon>Crenothrix</taxon>
    </lineage>
</organism>
<dbReference type="EMBL" id="FUKJ01000236">
    <property type="protein sequence ID" value="SJM93160.1"/>
    <property type="molecule type" value="Genomic_DNA"/>
</dbReference>
<feature type="domain" description="Response regulatory" evidence="3">
    <location>
        <begin position="6"/>
        <end position="123"/>
    </location>
</feature>
<reference evidence="5" key="1">
    <citation type="submission" date="2017-02" db="EMBL/GenBank/DDBJ databases">
        <authorList>
            <person name="Daims H."/>
        </authorList>
    </citation>
    <scope>NUCLEOTIDE SEQUENCE [LARGE SCALE GENOMIC DNA]</scope>
</reference>
<dbReference type="Gene3D" id="3.40.50.2300">
    <property type="match status" value="1"/>
</dbReference>
<dbReference type="SUPFAM" id="SSF52172">
    <property type="entry name" value="CheY-like"/>
    <property type="match status" value="1"/>
</dbReference>
<dbReference type="OrthoDB" id="5700660at2"/>
<evidence type="ECO:0000313" key="5">
    <source>
        <dbReference type="Proteomes" id="UP000195442"/>
    </source>
</evidence>
<proteinExistence type="predicted"/>
<name>A0A1R4HBB3_9GAMM</name>